<dbReference type="GeneID" id="92378938"/>
<gene>
    <name evidence="1" type="ORF">TEOVI_000499800</name>
</gene>
<organism evidence="1 2">
    <name type="scientific">Trypanosoma equiperdum</name>
    <dbReference type="NCBI Taxonomy" id="5694"/>
    <lineage>
        <taxon>Eukaryota</taxon>
        <taxon>Discoba</taxon>
        <taxon>Euglenozoa</taxon>
        <taxon>Kinetoplastea</taxon>
        <taxon>Metakinetoplastina</taxon>
        <taxon>Trypanosomatida</taxon>
        <taxon>Trypanosomatidae</taxon>
        <taxon>Trypanosoma</taxon>
    </lineage>
</organism>
<dbReference type="EMBL" id="CZPT02000918">
    <property type="protein sequence ID" value="SCU68190.1"/>
    <property type="molecule type" value="Genomic_DNA"/>
</dbReference>
<dbReference type="RefSeq" id="XP_067079394.1">
    <property type="nucleotide sequence ID" value="XM_067223293.1"/>
</dbReference>
<accession>A0A1G4I8P9</accession>
<dbReference type="VEuPathDB" id="TriTrypDB:TEOVI_000499800"/>
<evidence type="ECO:0000313" key="1">
    <source>
        <dbReference type="EMBL" id="SCU68190.1"/>
    </source>
</evidence>
<reference evidence="1" key="1">
    <citation type="submission" date="2016-09" db="EMBL/GenBank/DDBJ databases">
        <authorList>
            <person name="Hebert L."/>
            <person name="Moumen B."/>
        </authorList>
    </citation>
    <scope>NUCLEOTIDE SEQUENCE [LARGE SCALE GENOMIC DNA]</scope>
    <source>
        <strain evidence="1">OVI</strain>
    </source>
</reference>
<proteinExistence type="predicted"/>
<keyword evidence="2" id="KW-1185">Reference proteome</keyword>
<comment type="caution">
    <text evidence="1">The sequence shown here is derived from an EMBL/GenBank/DDBJ whole genome shotgun (WGS) entry which is preliminary data.</text>
</comment>
<dbReference type="Proteomes" id="UP000195570">
    <property type="component" value="Unassembled WGS sequence"/>
</dbReference>
<evidence type="ECO:0000313" key="2">
    <source>
        <dbReference type="Proteomes" id="UP000195570"/>
    </source>
</evidence>
<protein>
    <submittedName>
        <fullName evidence="1">Uncharacterized protein</fullName>
    </submittedName>
</protein>
<dbReference type="AlphaFoldDB" id="A0A1G4I8P9"/>
<sequence length="336" mass="38277">MRWAFSRGRITSTELLQLLQKHQENIDAQSVFWLSEAQAKYHYRLQCRGGVEVPRDMLPRPAVYSIIDYSPSERRSLLQSLPVLAIRDHKWLLLTKNCTGSEPFAWKAATLEQYVGALLTSPASEANFDGTLLVDASVAVPSRPQPSVQLFNAQETSNPFLADDSLRHTHLITGKPFPHGVSSALSTLWSQFSYTSMRWLPIDDDATNLDSLTLNCNQEPHAVFDPEPVQLVCIGQLAEEEQASILHSAPRWVLEHSLKRPIILSNGKWMTWRKMELDEDVRLPCTATARWRSKCQPPPQHQIWLRITNNIHHTGAPLQRCIMHRRLFYNSSQIAV</sequence>
<name>A0A1G4I8P9_TRYEQ</name>